<proteinExistence type="predicted"/>
<organism evidence="1 2">
    <name type="scientific">Saccharopolyspora rhizosphaerae</name>
    <dbReference type="NCBI Taxonomy" id="2492662"/>
    <lineage>
        <taxon>Bacteria</taxon>
        <taxon>Bacillati</taxon>
        <taxon>Actinomycetota</taxon>
        <taxon>Actinomycetes</taxon>
        <taxon>Pseudonocardiales</taxon>
        <taxon>Pseudonocardiaceae</taxon>
        <taxon>Saccharopolyspora</taxon>
    </lineage>
</organism>
<sequence length="60" mass="6479">MFLLVFVVLAWVARWATEVSNEVPTEAVVAPPLDATTSPAMIAPTVPPAFFVQRPLLSRG</sequence>
<dbReference type="AlphaFoldDB" id="A0A426JN79"/>
<comment type="caution">
    <text evidence="1">The sequence shown here is derived from an EMBL/GenBank/DDBJ whole genome shotgun (WGS) entry which is preliminary data.</text>
</comment>
<evidence type="ECO:0000313" key="1">
    <source>
        <dbReference type="EMBL" id="RRO14709.1"/>
    </source>
</evidence>
<name>A0A426JN79_9PSEU</name>
<keyword evidence="2" id="KW-1185">Reference proteome</keyword>
<protein>
    <submittedName>
        <fullName evidence="1">Uncharacterized protein</fullName>
    </submittedName>
</protein>
<accession>A0A426JN79</accession>
<gene>
    <name evidence="1" type="ORF">EIL87_18350</name>
</gene>
<dbReference type="Proteomes" id="UP000274515">
    <property type="component" value="Unassembled WGS sequence"/>
</dbReference>
<reference evidence="1 2" key="1">
    <citation type="submission" date="2018-11" db="EMBL/GenBank/DDBJ databases">
        <title>Saccharopolyspora rhizosphaerae sp. nov., an actinomycete isolated from rhizosphere soil in Thailand.</title>
        <authorList>
            <person name="Intra B."/>
            <person name="Euanorasetr J."/>
            <person name="Take A."/>
            <person name="Inahashi Y."/>
            <person name="Mori M."/>
            <person name="Panbangred W."/>
            <person name="Matsumoto A."/>
        </authorList>
    </citation>
    <scope>NUCLEOTIDE SEQUENCE [LARGE SCALE GENOMIC DNA]</scope>
    <source>
        <strain evidence="1 2">H219</strain>
    </source>
</reference>
<evidence type="ECO:0000313" key="2">
    <source>
        <dbReference type="Proteomes" id="UP000274515"/>
    </source>
</evidence>
<dbReference type="EMBL" id="RSAA01000017">
    <property type="protein sequence ID" value="RRO14709.1"/>
    <property type="molecule type" value="Genomic_DNA"/>
</dbReference>